<evidence type="ECO:0000259" key="1">
    <source>
        <dbReference type="PROSITE" id="PS50181"/>
    </source>
</evidence>
<dbReference type="EMBL" id="JBJXBP010000004">
    <property type="protein sequence ID" value="KAL3833052.1"/>
    <property type="molecule type" value="Genomic_DNA"/>
</dbReference>
<dbReference type="InterPro" id="IPR055411">
    <property type="entry name" value="LRR_FXL15/At3g58940/PEG3-like"/>
</dbReference>
<name>A0ABD3T897_9LAMI</name>
<dbReference type="Pfam" id="PF00646">
    <property type="entry name" value="F-box"/>
    <property type="match status" value="1"/>
</dbReference>
<dbReference type="InterPro" id="IPR053197">
    <property type="entry name" value="F-box_SCFL_complex_component"/>
</dbReference>
<dbReference type="CDD" id="cd22160">
    <property type="entry name" value="F-box_AtFBL13-like"/>
    <property type="match status" value="1"/>
</dbReference>
<reference evidence="2 3" key="1">
    <citation type="submission" date="2024-12" db="EMBL/GenBank/DDBJ databases">
        <title>The unique morphological basis and parallel evolutionary history of personate flowers in Penstemon.</title>
        <authorList>
            <person name="Depatie T.H."/>
            <person name="Wessinger C.A."/>
        </authorList>
    </citation>
    <scope>NUCLEOTIDE SEQUENCE [LARGE SCALE GENOMIC DNA]</scope>
    <source>
        <strain evidence="2">WTNN_2</strain>
        <tissue evidence="2">Leaf</tissue>
    </source>
</reference>
<dbReference type="InterPro" id="IPR001810">
    <property type="entry name" value="F-box_dom"/>
</dbReference>
<keyword evidence="3" id="KW-1185">Reference proteome</keyword>
<evidence type="ECO:0000313" key="2">
    <source>
        <dbReference type="EMBL" id="KAL3833052.1"/>
    </source>
</evidence>
<organism evidence="2 3">
    <name type="scientific">Penstemon smallii</name>
    <dbReference type="NCBI Taxonomy" id="265156"/>
    <lineage>
        <taxon>Eukaryota</taxon>
        <taxon>Viridiplantae</taxon>
        <taxon>Streptophyta</taxon>
        <taxon>Embryophyta</taxon>
        <taxon>Tracheophyta</taxon>
        <taxon>Spermatophyta</taxon>
        <taxon>Magnoliopsida</taxon>
        <taxon>eudicotyledons</taxon>
        <taxon>Gunneridae</taxon>
        <taxon>Pentapetalae</taxon>
        <taxon>asterids</taxon>
        <taxon>lamiids</taxon>
        <taxon>Lamiales</taxon>
        <taxon>Plantaginaceae</taxon>
        <taxon>Cheloneae</taxon>
        <taxon>Penstemon</taxon>
    </lineage>
</organism>
<dbReference type="Proteomes" id="UP001634393">
    <property type="component" value="Unassembled WGS sequence"/>
</dbReference>
<evidence type="ECO:0000313" key="3">
    <source>
        <dbReference type="Proteomes" id="UP001634393"/>
    </source>
</evidence>
<protein>
    <recommendedName>
        <fullName evidence="1">F-box domain-containing protein</fullName>
    </recommendedName>
</protein>
<dbReference type="SUPFAM" id="SSF81383">
    <property type="entry name" value="F-box domain"/>
    <property type="match status" value="1"/>
</dbReference>
<dbReference type="InterPro" id="IPR032675">
    <property type="entry name" value="LRR_dom_sf"/>
</dbReference>
<feature type="domain" description="F-box" evidence="1">
    <location>
        <begin position="18"/>
        <end position="54"/>
    </location>
</feature>
<dbReference type="InterPro" id="IPR036047">
    <property type="entry name" value="F-box-like_dom_sf"/>
</dbReference>
<gene>
    <name evidence="2" type="ORF">ACJIZ3_007788</name>
</gene>
<accession>A0ABD3T897</accession>
<dbReference type="Gene3D" id="3.80.10.10">
    <property type="entry name" value="Ribonuclease Inhibitor"/>
    <property type="match status" value="1"/>
</dbReference>
<dbReference type="Pfam" id="PF24758">
    <property type="entry name" value="LRR_At5g56370"/>
    <property type="match status" value="1"/>
</dbReference>
<dbReference type="Gene3D" id="1.20.1280.50">
    <property type="match status" value="1"/>
</dbReference>
<dbReference type="PANTHER" id="PTHR34223:SF51">
    <property type="entry name" value="OS06G0556300 PROTEIN"/>
    <property type="match status" value="1"/>
</dbReference>
<proteinExistence type="predicted"/>
<sequence>MGSRGKKSIKPLSEKCIVDRLSPLPDDILHRILSFLDFLDVARTCVLSKRWRDVWMSVPCLNFDMNEWDFIKWALLLRDGSEIRRIHITFDEIEQLNWLLRFAASKKVQELSFIDGEPCEEELEFPRLLCKTLKSLTVHFKNEITIRVSTAFSSLKSLVLEGVVMSRDAAEKLLSSDCVELEDVYLEEIFVGDLEIINISARKLKNLTIKNICYCDGFTLARSFISKLNICAPNLVSFSYEGPMICGFAFLDTVSLQHISIRIPHIPSACEGLEDETFLPCPTRFIGLNHAKDLTLSSRVVKYFAPTYFDPLGITFILDNMNYLKLGLRRKVDYIEGLINLLKLSPNLEALAIRFTQVNVSFHSVVKNGTFFFDSHCPLRVFYFRFDSILGYNWRQREVLYCLVIFQHFDIQGV</sequence>
<dbReference type="AlphaFoldDB" id="A0ABD3T897"/>
<dbReference type="InterPro" id="IPR053781">
    <property type="entry name" value="F-box_AtFBL13-like"/>
</dbReference>
<dbReference type="PANTHER" id="PTHR34223">
    <property type="entry name" value="OS11G0201299 PROTEIN"/>
    <property type="match status" value="1"/>
</dbReference>
<dbReference type="PROSITE" id="PS50181">
    <property type="entry name" value="FBOX"/>
    <property type="match status" value="1"/>
</dbReference>
<comment type="caution">
    <text evidence="2">The sequence shown here is derived from an EMBL/GenBank/DDBJ whole genome shotgun (WGS) entry which is preliminary data.</text>
</comment>
<dbReference type="SMART" id="SM00256">
    <property type="entry name" value="FBOX"/>
    <property type="match status" value="1"/>
</dbReference>